<dbReference type="Pfam" id="PF01663">
    <property type="entry name" value="Phosphodiest"/>
    <property type="match status" value="1"/>
</dbReference>
<name>A0A7C5M316_UNCW3</name>
<dbReference type="InterPro" id="IPR002591">
    <property type="entry name" value="Phosphodiest/P_Trfase"/>
</dbReference>
<dbReference type="Gene3D" id="3.40.720.10">
    <property type="entry name" value="Alkaline Phosphatase, subunit A"/>
    <property type="match status" value="1"/>
</dbReference>
<sequence>MKEKNWDFFMFVDMGIDRLHHGFWKFFDPQHPKYIPGNPLENSGLEYYKFIDRKIGELLTNLSDNISIIVVSDHGAKRMEGGICINEWLVKEGYLKLKSKPQGIVRLEECEIDWKNTIAWASGGYYARVFLNVKGREPEGVIAPGDYEKIRDELKEKIENITDDKGNKIETRVYKPEEVYREINNIPPDLIVLFGDLYWRSVGSIGFNSIWTHENDTGPDDANHAQHGIFIYRGELDLKGDLGEIKIEDIKDIMLKHF</sequence>
<reference evidence="1" key="1">
    <citation type="journal article" date="2020" name="mSystems">
        <title>Genome- and Community-Level Interaction Insights into Carbon Utilization and Element Cycling Functions of Hydrothermarchaeota in Hydrothermal Sediment.</title>
        <authorList>
            <person name="Zhou Z."/>
            <person name="Liu Y."/>
            <person name="Xu W."/>
            <person name="Pan J."/>
            <person name="Luo Z.H."/>
            <person name="Li M."/>
        </authorList>
    </citation>
    <scope>NUCLEOTIDE SEQUENCE [LARGE SCALE GENOMIC DNA]</scope>
    <source>
        <strain evidence="1">HyVt-94</strain>
    </source>
</reference>
<evidence type="ECO:0000313" key="1">
    <source>
        <dbReference type="EMBL" id="HHF58054.1"/>
    </source>
</evidence>
<proteinExistence type="predicted"/>
<dbReference type="EMBL" id="DRTV01000100">
    <property type="protein sequence ID" value="HHF58054.1"/>
    <property type="molecule type" value="Genomic_DNA"/>
</dbReference>
<dbReference type="AlphaFoldDB" id="A0A7C5M316"/>
<evidence type="ECO:0008006" key="2">
    <source>
        <dbReference type="Google" id="ProtNLM"/>
    </source>
</evidence>
<accession>A0A7C5M316</accession>
<dbReference type="Proteomes" id="UP000886014">
    <property type="component" value="Unassembled WGS sequence"/>
</dbReference>
<gene>
    <name evidence="1" type="ORF">ENL41_01355</name>
</gene>
<dbReference type="SUPFAM" id="SSF53649">
    <property type="entry name" value="Alkaline phosphatase-like"/>
    <property type="match status" value="1"/>
</dbReference>
<dbReference type="InterPro" id="IPR017850">
    <property type="entry name" value="Alkaline_phosphatase_core_sf"/>
</dbReference>
<organism evidence="1">
    <name type="scientific">candidate division WOR-3 bacterium</name>
    <dbReference type="NCBI Taxonomy" id="2052148"/>
    <lineage>
        <taxon>Bacteria</taxon>
        <taxon>Bacteria division WOR-3</taxon>
    </lineage>
</organism>
<comment type="caution">
    <text evidence="1">The sequence shown here is derived from an EMBL/GenBank/DDBJ whole genome shotgun (WGS) entry which is preliminary data.</text>
</comment>
<protein>
    <recommendedName>
        <fullName evidence="2">Phosphodiesterase</fullName>
    </recommendedName>
</protein>